<keyword evidence="14" id="KW-0812">Transmembrane</keyword>
<dbReference type="PROSITE" id="PS51892">
    <property type="entry name" value="SUBTILASE"/>
    <property type="match status" value="1"/>
</dbReference>
<dbReference type="SUPFAM" id="SSF52743">
    <property type="entry name" value="Subtilisin-like"/>
    <property type="match status" value="1"/>
</dbReference>
<dbReference type="Gramene" id="Psat02G0126100-T1">
    <property type="protein sequence ID" value="KAI5434333.1"/>
    <property type="gene ID" value="KIW84_021261"/>
</dbReference>
<evidence type="ECO:0000256" key="12">
    <source>
        <dbReference type="PROSITE-ProRule" id="PRU01240"/>
    </source>
</evidence>
<dbReference type="InterPro" id="IPR010259">
    <property type="entry name" value="S8pro/Inhibitor_I9"/>
</dbReference>
<evidence type="ECO:0000256" key="9">
    <source>
        <dbReference type="ARBA" id="ARBA00022825"/>
    </source>
</evidence>
<dbReference type="GO" id="GO:0009610">
    <property type="term" value="P:response to symbiotic fungus"/>
    <property type="evidence" value="ECO:0007669"/>
    <property type="project" value="UniProtKB-ARBA"/>
</dbReference>
<feature type="region of interest" description="Disordered" evidence="13">
    <location>
        <begin position="198"/>
        <end position="217"/>
    </location>
</feature>
<dbReference type="InterPro" id="IPR000209">
    <property type="entry name" value="Peptidase_S8/S53_dom"/>
</dbReference>
<dbReference type="Pfam" id="PF05922">
    <property type="entry name" value="Inhibitor_I9"/>
    <property type="match status" value="1"/>
</dbReference>
<evidence type="ECO:0000256" key="8">
    <source>
        <dbReference type="ARBA" id="ARBA00022801"/>
    </source>
</evidence>
<keyword evidence="8 12" id="KW-0378">Hydrolase</keyword>
<name>A0A9D5B560_PEA</name>
<dbReference type="GO" id="GO:0048046">
    <property type="term" value="C:apoplast"/>
    <property type="evidence" value="ECO:0007669"/>
    <property type="project" value="UniProtKB-SubCell"/>
</dbReference>
<dbReference type="EMBL" id="JAMSHJ010000002">
    <property type="protein sequence ID" value="KAI5434333.1"/>
    <property type="molecule type" value="Genomic_DNA"/>
</dbReference>
<dbReference type="Proteomes" id="UP001058974">
    <property type="component" value="Chromosome 2"/>
</dbReference>
<dbReference type="Gene3D" id="3.40.50.200">
    <property type="entry name" value="Peptidase S8/S53 domain"/>
    <property type="match status" value="1"/>
</dbReference>
<dbReference type="GO" id="GO:0004252">
    <property type="term" value="F:serine-type endopeptidase activity"/>
    <property type="evidence" value="ECO:0007669"/>
    <property type="project" value="UniProtKB-UniRule"/>
</dbReference>
<evidence type="ECO:0008006" key="21">
    <source>
        <dbReference type="Google" id="ProtNLM"/>
    </source>
</evidence>
<dbReference type="GO" id="GO:0006508">
    <property type="term" value="P:proteolysis"/>
    <property type="evidence" value="ECO:0007669"/>
    <property type="project" value="UniProtKB-KW"/>
</dbReference>
<keyword evidence="4" id="KW-0052">Apoplast</keyword>
<evidence type="ECO:0000256" key="7">
    <source>
        <dbReference type="ARBA" id="ARBA00022729"/>
    </source>
</evidence>
<evidence type="ECO:0000256" key="1">
    <source>
        <dbReference type="ARBA" id="ARBA00002076"/>
    </source>
</evidence>
<feature type="transmembrane region" description="Helical" evidence="14">
    <location>
        <begin position="758"/>
        <end position="780"/>
    </location>
</feature>
<feature type="active site" description="Charge relay system" evidence="11 12">
    <location>
        <position position="210"/>
    </location>
</feature>
<keyword evidence="9 12" id="KW-0720">Serine protease</keyword>
<feature type="domain" description="Peptidase S8/S53" evidence="16">
    <location>
        <begin position="137"/>
        <end position="590"/>
    </location>
</feature>
<evidence type="ECO:0000256" key="13">
    <source>
        <dbReference type="SAM" id="MobiDB-lite"/>
    </source>
</evidence>
<evidence type="ECO:0000259" key="18">
    <source>
        <dbReference type="Pfam" id="PF17766"/>
    </source>
</evidence>
<dbReference type="InterPro" id="IPR036852">
    <property type="entry name" value="Peptidase_S8/S53_dom_sf"/>
</dbReference>
<keyword evidence="10" id="KW-0325">Glycoprotein</keyword>
<feature type="chain" id="PRO_5038649213" description="Cucumisin" evidence="15">
    <location>
        <begin position="25"/>
        <end position="782"/>
    </location>
</feature>
<evidence type="ECO:0000259" key="17">
    <source>
        <dbReference type="Pfam" id="PF05922"/>
    </source>
</evidence>
<keyword evidence="20" id="KW-1185">Reference proteome</keyword>
<feature type="signal peptide" evidence="15">
    <location>
        <begin position="1"/>
        <end position="24"/>
    </location>
</feature>
<evidence type="ECO:0000256" key="6">
    <source>
        <dbReference type="ARBA" id="ARBA00022670"/>
    </source>
</evidence>
<reference evidence="19 20" key="1">
    <citation type="journal article" date="2022" name="Nat. Genet.">
        <title>Improved pea reference genome and pan-genome highlight genomic features and evolutionary characteristics.</title>
        <authorList>
            <person name="Yang T."/>
            <person name="Liu R."/>
            <person name="Luo Y."/>
            <person name="Hu S."/>
            <person name="Wang D."/>
            <person name="Wang C."/>
            <person name="Pandey M.K."/>
            <person name="Ge S."/>
            <person name="Xu Q."/>
            <person name="Li N."/>
            <person name="Li G."/>
            <person name="Huang Y."/>
            <person name="Saxena R.K."/>
            <person name="Ji Y."/>
            <person name="Li M."/>
            <person name="Yan X."/>
            <person name="He Y."/>
            <person name="Liu Y."/>
            <person name="Wang X."/>
            <person name="Xiang C."/>
            <person name="Varshney R.K."/>
            <person name="Ding H."/>
            <person name="Gao S."/>
            <person name="Zong X."/>
        </authorList>
    </citation>
    <scope>NUCLEOTIDE SEQUENCE [LARGE SCALE GENOMIC DNA]</scope>
    <source>
        <strain evidence="19 20">cv. Zhongwan 6</strain>
    </source>
</reference>
<dbReference type="Pfam" id="PF17766">
    <property type="entry name" value="fn3_6"/>
    <property type="match status" value="1"/>
</dbReference>
<evidence type="ECO:0000256" key="11">
    <source>
        <dbReference type="PIRSR" id="PIRSR615500-1"/>
    </source>
</evidence>
<keyword evidence="14" id="KW-0472">Membrane</keyword>
<dbReference type="PRINTS" id="PR00723">
    <property type="entry name" value="SUBTILISIN"/>
</dbReference>
<feature type="domain" description="Inhibitor I9" evidence="17">
    <location>
        <begin position="40"/>
        <end position="115"/>
    </location>
</feature>
<dbReference type="AlphaFoldDB" id="A0A9D5B560"/>
<evidence type="ECO:0000256" key="2">
    <source>
        <dbReference type="ARBA" id="ARBA00004271"/>
    </source>
</evidence>
<dbReference type="Pfam" id="PF00082">
    <property type="entry name" value="Peptidase_S8"/>
    <property type="match status" value="1"/>
</dbReference>
<evidence type="ECO:0000256" key="14">
    <source>
        <dbReference type="SAM" id="Phobius"/>
    </source>
</evidence>
<evidence type="ECO:0000256" key="15">
    <source>
        <dbReference type="SAM" id="SignalP"/>
    </source>
</evidence>
<sequence>MPQYILSKMLQYLFFFVLLMRVFSGYDGPLSDSAANAKIYIVYTGDTIKDEASCLLHYNYLLQQATDSNSTARSILYYYWRSFNGFVVKLTETEAARMEGLVGVVSVFPDEKRQLLTTRSWDFVGLTQEVERQNYESDVIVGVIDSGIWPESKSFNDKGFSPPPAKWKGSCQASDFTCNNKIIGAKFYPPLHHNALSTKDIESPRDSSGHGTHTASTVAGNSVDMASMLGLAQGTARGGVPSARIAVYKVCWSIGCNEAGILAAFDDAIKDGVDILSASIGGRDSTKSIHFKDALSVGSFHAMKHGVLTVFSAGNLGPYPKSLQNYQPWTIIVGASTLDRKFITKVKTGNNRTYEGISLNTYDLQEKLYPIIYGGDAANKGEGFDQNSSRNCLANSLDEKLVKGKIILCEGDQGISEAFRVGAVGVMMQGEASIDIAISFPLPACYLQLKDAAKVLTYIRSTSFPTATIFKTIELRDSLAPVVASFSSRGPNNAVPEILKPDVIAPGVDIIASWSPISLISKNFGETRKLMFNIISGTSMACPHVSGAAAYVKSFHLTWSPAAIRSALMTTAVACINSENNLDAEFAYGAGQIDPVKAVNPGLIYDADEGDYVRFLCGQGFNTTDLQQISGDDNICSNKTYPSARDLNYPSFALKVQSSQQHFRGSFRRTVTNVGIPYSKYTANVTAPEGLHISVNPAVLSFTSVGEKQTYILTIHGKMKNHTLLSASLIWNDGNFRVRSPIIVFNERADKVAGSSNLYLIIIIIIIAVVVIILFLLFLFRF</sequence>
<organism evidence="19 20">
    <name type="scientific">Pisum sativum</name>
    <name type="common">Garden pea</name>
    <name type="synonym">Lathyrus oleraceus</name>
    <dbReference type="NCBI Taxonomy" id="3888"/>
    <lineage>
        <taxon>Eukaryota</taxon>
        <taxon>Viridiplantae</taxon>
        <taxon>Streptophyta</taxon>
        <taxon>Embryophyta</taxon>
        <taxon>Tracheophyta</taxon>
        <taxon>Spermatophyta</taxon>
        <taxon>Magnoliopsida</taxon>
        <taxon>eudicotyledons</taxon>
        <taxon>Gunneridae</taxon>
        <taxon>Pentapetalae</taxon>
        <taxon>rosids</taxon>
        <taxon>fabids</taxon>
        <taxon>Fabales</taxon>
        <taxon>Fabaceae</taxon>
        <taxon>Papilionoideae</taxon>
        <taxon>50 kb inversion clade</taxon>
        <taxon>NPAAA clade</taxon>
        <taxon>Hologalegina</taxon>
        <taxon>IRL clade</taxon>
        <taxon>Fabeae</taxon>
        <taxon>Lathyrus</taxon>
    </lineage>
</organism>
<gene>
    <name evidence="19" type="ORF">KIW84_021261</name>
</gene>
<dbReference type="InterPro" id="IPR041469">
    <property type="entry name" value="Subtilisin-like_FN3"/>
</dbReference>
<feature type="domain" description="Subtilisin-like protease fibronectin type-III" evidence="18">
    <location>
        <begin position="646"/>
        <end position="744"/>
    </location>
</feature>
<keyword evidence="14" id="KW-1133">Transmembrane helix</keyword>
<evidence type="ECO:0000259" key="16">
    <source>
        <dbReference type="Pfam" id="PF00082"/>
    </source>
</evidence>
<comment type="caution">
    <text evidence="19">The sequence shown here is derived from an EMBL/GenBank/DDBJ whole genome shotgun (WGS) entry which is preliminary data.</text>
</comment>
<comment type="function">
    <text evidence="1">Required for arbuscular mycorrhiza (AM) development during AM symbiosis with AM fungi (e.g. Glomeromycota intraradices).</text>
</comment>
<evidence type="ECO:0000256" key="3">
    <source>
        <dbReference type="ARBA" id="ARBA00011073"/>
    </source>
</evidence>
<accession>A0A9D5B560</accession>
<keyword evidence="5" id="KW-0964">Secreted</keyword>
<dbReference type="PROSITE" id="PS00138">
    <property type="entry name" value="SUBTILASE_SER"/>
    <property type="match status" value="1"/>
</dbReference>
<keyword evidence="6 12" id="KW-0645">Protease</keyword>
<feature type="active site" description="Charge relay system" evidence="11 12">
    <location>
        <position position="145"/>
    </location>
</feature>
<dbReference type="InterPro" id="IPR023828">
    <property type="entry name" value="Peptidase_S8_Ser-AS"/>
</dbReference>
<evidence type="ECO:0000313" key="19">
    <source>
        <dbReference type="EMBL" id="KAI5434333.1"/>
    </source>
</evidence>
<evidence type="ECO:0000256" key="4">
    <source>
        <dbReference type="ARBA" id="ARBA00022523"/>
    </source>
</evidence>
<dbReference type="InterPro" id="IPR034197">
    <property type="entry name" value="Peptidases_S8_3"/>
</dbReference>
<evidence type="ECO:0000313" key="20">
    <source>
        <dbReference type="Proteomes" id="UP001058974"/>
    </source>
</evidence>
<comment type="similarity">
    <text evidence="3 12">Belongs to the peptidase S8 family.</text>
</comment>
<dbReference type="InterPro" id="IPR037045">
    <property type="entry name" value="S8pro/Inhibitor_I9_sf"/>
</dbReference>
<dbReference type="Gene3D" id="2.60.40.2310">
    <property type="match status" value="1"/>
</dbReference>
<evidence type="ECO:0000256" key="10">
    <source>
        <dbReference type="ARBA" id="ARBA00023180"/>
    </source>
</evidence>
<protein>
    <recommendedName>
        <fullName evidence="21">Cucumisin</fullName>
    </recommendedName>
</protein>
<dbReference type="Gene3D" id="3.30.70.80">
    <property type="entry name" value="Peptidase S8 propeptide/proteinase inhibitor I9"/>
    <property type="match status" value="1"/>
</dbReference>
<evidence type="ECO:0000256" key="5">
    <source>
        <dbReference type="ARBA" id="ARBA00022525"/>
    </source>
</evidence>
<dbReference type="InterPro" id="IPR015500">
    <property type="entry name" value="Peptidase_S8_subtilisin-rel"/>
</dbReference>
<comment type="subcellular location">
    <subcellularLocation>
        <location evidence="2">Secreted</location>
        <location evidence="2">Extracellular space</location>
        <location evidence="2">Apoplast</location>
    </subcellularLocation>
</comment>
<dbReference type="FunFam" id="3.40.50.200:FF:000006">
    <property type="entry name" value="Subtilisin-like protease SBT1.5"/>
    <property type="match status" value="1"/>
</dbReference>
<dbReference type="PANTHER" id="PTHR10795">
    <property type="entry name" value="PROPROTEIN CONVERTASE SUBTILISIN/KEXIN"/>
    <property type="match status" value="1"/>
</dbReference>
<dbReference type="InterPro" id="IPR045051">
    <property type="entry name" value="SBT"/>
</dbReference>
<feature type="compositionally biased region" description="Basic and acidic residues" evidence="13">
    <location>
        <begin position="199"/>
        <end position="208"/>
    </location>
</feature>
<feature type="active site" description="Charge relay system" evidence="11 12">
    <location>
        <position position="539"/>
    </location>
</feature>
<proteinExistence type="inferred from homology"/>
<dbReference type="GO" id="GO:0009609">
    <property type="term" value="P:response to symbiotic bacterium"/>
    <property type="evidence" value="ECO:0007669"/>
    <property type="project" value="UniProtKB-ARBA"/>
</dbReference>
<dbReference type="CDD" id="cd02120">
    <property type="entry name" value="PA_subtilisin_like"/>
    <property type="match status" value="1"/>
</dbReference>
<dbReference type="Gene3D" id="3.50.30.30">
    <property type="match status" value="1"/>
</dbReference>
<keyword evidence="7 15" id="KW-0732">Signal</keyword>
<dbReference type="CDD" id="cd04852">
    <property type="entry name" value="Peptidases_S8_3"/>
    <property type="match status" value="1"/>
</dbReference>